<gene>
    <name evidence="2" type="ORF">Cgig2_011077</name>
</gene>
<dbReference type="OrthoDB" id="1750920at2759"/>
<evidence type="ECO:0000313" key="3">
    <source>
        <dbReference type="Proteomes" id="UP001153076"/>
    </source>
</evidence>
<reference evidence="2" key="1">
    <citation type="submission" date="2022-04" db="EMBL/GenBank/DDBJ databases">
        <title>Carnegiea gigantea Genome sequencing and assembly v2.</title>
        <authorList>
            <person name="Copetti D."/>
            <person name="Sanderson M.J."/>
            <person name="Burquez A."/>
            <person name="Wojciechowski M.F."/>
        </authorList>
    </citation>
    <scope>NUCLEOTIDE SEQUENCE</scope>
    <source>
        <strain evidence="2">SGP5-SGP5p</strain>
        <tissue evidence="2">Aerial part</tissue>
    </source>
</reference>
<proteinExistence type="predicted"/>
<organism evidence="2 3">
    <name type="scientific">Carnegiea gigantea</name>
    <dbReference type="NCBI Taxonomy" id="171969"/>
    <lineage>
        <taxon>Eukaryota</taxon>
        <taxon>Viridiplantae</taxon>
        <taxon>Streptophyta</taxon>
        <taxon>Embryophyta</taxon>
        <taxon>Tracheophyta</taxon>
        <taxon>Spermatophyta</taxon>
        <taxon>Magnoliopsida</taxon>
        <taxon>eudicotyledons</taxon>
        <taxon>Gunneridae</taxon>
        <taxon>Pentapetalae</taxon>
        <taxon>Caryophyllales</taxon>
        <taxon>Cactineae</taxon>
        <taxon>Cactaceae</taxon>
        <taxon>Cactoideae</taxon>
        <taxon>Echinocereeae</taxon>
        <taxon>Carnegiea</taxon>
    </lineage>
</organism>
<name>A0A9Q1JSA2_9CARY</name>
<protein>
    <submittedName>
        <fullName evidence="2">Uncharacterized protein</fullName>
    </submittedName>
</protein>
<dbReference type="AlphaFoldDB" id="A0A9Q1JSA2"/>
<accession>A0A9Q1JSA2</accession>
<dbReference type="EMBL" id="JAKOGI010000821">
    <property type="protein sequence ID" value="KAJ8430133.1"/>
    <property type="molecule type" value="Genomic_DNA"/>
</dbReference>
<evidence type="ECO:0000313" key="2">
    <source>
        <dbReference type="EMBL" id="KAJ8430133.1"/>
    </source>
</evidence>
<evidence type="ECO:0000256" key="1">
    <source>
        <dbReference type="SAM" id="MobiDB-lite"/>
    </source>
</evidence>
<sequence>MVQAIFYATILNDAAELGLECRLTMDYMMWERRMAKTKYIPCTRTPDELLAEGTIKGNFCSVSSSQKPRAEVLSTNSSSSLARTSTSSSSDRTSTSCSSDGMLASSSSTRVSTSSSSRTVPNAPRRAVVKKRECTQIEPVLEIVAEGAVFCGAPSRSDPMDRLSIHFPNPKVVPSLKRTTLEKKYLLPAGYSFVIPEVDATVNKSPPKCIVIYRVAFNYGVRFPLHPVIMNILNKFKLAPTQIVPTSSTTYAPSQQHVSSVA</sequence>
<feature type="region of interest" description="Disordered" evidence="1">
    <location>
        <begin position="71"/>
        <end position="126"/>
    </location>
</feature>
<comment type="caution">
    <text evidence="2">The sequence shown here is derived from an EMBL/GenBank/DDBJ whole genome shotgun (WGS) entry which is preliminary data.</text>
</comment>
<feature type="compositionally biased region" description="Low complexity" evidence="1">
    <location>
        <begin position="74"/>
        <end position="120"/>
    </location>
</feature>
<dbReference type="Proteomes" id="UP001153076">
    <property type="component" value="Unassembled WGS sequence"/>
</dbReference>
<keyword evidence="3" id="KW-1185">Reference proteome</keyword>